<feature type="domain" description="Methyl-accepting transducer" evidence="4">
    <location>
        <begin position="189"/>
        <end position="411"/>
    </location>
</feature>
<name>A0ABX1CRP1_9SPHN</name>
<evidence type="ECO:0000259" key="4">
    <source>
        <dbReference type="PROSITE" id="PS50111"/>
    </source>
</evidence>
<evidence type="ECO:0000256" key="1">
    <source>
        <dbReference type="ARBA" id="ARBA00023224"/>
    </source>
</evidence>
<protein>
    <submittedName>
        <fullName evidence="5">Chemotaxis protein</fullName>
    </submittedName>
</protein>
<dbReference type="EMBL" id="JAAVJH010000024">
    <property type="protein sequence ID" value="NJR80622.1"/>
    <property type="molecule type" value="Genomic_DNA"/>
</dbReference>
<dbReference type="InterPro" id="IPR004089">
    <property type="entry name" value="MCPsignal_dom"/>
</dbReference>
<evidence type="ECO:0000256" key="3">
    <source>
        <dbReference type="PROSITE-ProRule" id="PRU00284"/>
    </source>
</evidence>
<dbReference type="SMART" id="SM00283">
    <property type="entry name" value="MA"/>
    <property type="match status" value="1"/>
</dbReference>
<keyword evidence="6" id="KW-1185">Reference proteome</keyword>
<dbReference type="Gene3D" id="1.10.287.950">
    <property type="entry name" value="Methyl-accepting chemotaxis protein"/>
    <property type="match status" value="1"/>
</dbReference>
<dbReference type="InterPro" id="IPR004090">
    <property type="entry name" value="Chemotax_Me-accpt_rcpt"/>
</dbReference>
<gene>
    <name evidence="5" type="ORF">HBH26_18765</name>
</gene>
<evidence type="ECO:0000313" key="6">
    <source>
        <dbReference type="Proteomes" id="UP000732399"/>
    </source>
</evidence>
<organism evidence="5 6">
    <name type="scientific">Sphingomonas corticis</name>
    <dbReference type="NCBI Taxonomy" id="2722791"/>
    <lineage>
        <taxon>Bacteria</taxon>
        <taxon>Pseudomonadati</taxon>
        <taxon>Pseudomonadota</taxon>
        <taxon>Alphaproteobacteria</taxon>
        <taxon>Sphingomonadales</taxon>
        <taxon>Sphingomonadaceae</taxon>
        <taxon>Sphingomonas</taxon>
    </lineage>
</organism>
<dbReference type="PANTHER" id="PTHR32089:SF112">
    <property type="entry name" value="LYSOZYME-LIKE PROTEIN-RELATED"/>
    <property type="match status" value="1"/>
</dbReference>
<reference evidence="5 6" key="1">
    <citation type="submission" date="2020-03" db="EMBL/GenBank/DDBJ databases">
        <authorList>
            <person name="Wang L."/>
            <person name="He N."/>
            <person name="Li Y."/>
            <person name="Fang Y."/>
            <person name="Zhang F."/>
        </authorList>
    </citation>
    <scope>NUCLEOTIDE SEQUENCE [LARGE SCALE GENOMIC DNA]</scope>
    <source>
        <strain evidence="5 6">36D10-4-7</strain>
    </source>
</reference>
<comment type="caution">
    <text evidence="5">The sequence shown here is derived from an EMBL/GenBank/DDBJ whole genome shotgun (WGS) entry which is preliminary data.</text>
</comment>
<evidence type="ECO:0000256" key="2">
    <source>
        <dbReference type="ARBA" id="ARBA00029447"/>
    </source>
</evidence>
<dbReference type="PRINTS" id="PR00260">
    <property type="entry name" value="CHEMTRNSDUCR"/>
</dbReference>
<dbReference type="Proteomes" id="UP000732399">
    <property type="component" value="Unassembled WGS sequence"/>
</dbReference>
<evidence type="ECO:0000313" key="5">
    <source>
        <dbReference type="EMBL" id="NJR80622.1"/>
    </source>
</evidence>
<sequence>MVAMAGAIPCVDLGERLRMFCFTDRDAQVARRVWTIIEPHAARLSAVQVDGWFDILPASGAVDRARLIARGVEDMRGRFTDLRDDAWVVRGAKRVEQLLARQCPLTLLLALGSRVAAMTLDLIAEHAGCTREEQSDINALFFRLRSLECDVYATIHADRLRKDARDARQRLSDTFRDGVANVVAAATADGAALRDDAAHSTAAARSVMGQASEIATAAEQSACAMRDAASVAAGLVCAIEEARLEVASASEIADRAAGQAGEAVAMSEALSGHVRSIETILNLIRSVAGQTNLLALNATIEAARAGDAGRGFAVVAQEVKSLANQTARATDEIAAQIAAIQAATSGTVDASASIRTTVGEVQKSGERIRAVMEAQARTVSIITAAVDETALAAGTMSGAIAVIRRDTETMVGAIDGVDRGFDRLDGQLVALQASAADFAGRVAA</sequence>
<comment type="similarity">
    <text evidence="2">Belongs to the methyl-accepting chemotaxis (MCP) protein family.</text>
</comment>
<dbReference type="PROSITE" id="PS50111">
    <property type="entry name" value="CHEMOTAXIS_TRANSDUC_2"/>
    <property type="match status" value="1"/>
</dbReference>
<dbReference type="PANTHER" id="PTHR32089">
    <property type="entry name" value="METHYL-ACCEPTING CHEMOTAXIS PROTEIN MCPB"/>
    <property type="match status" value="1"/>
</dbReference>
<accession>A0ABX1CRP1</accession>
<dbReference type="SUPFAM" id="SSF58104">
    <property type="entry name" value="Methyl-accepting chemotaxis protein (MCP) signaling domain"/>
    <property type="match status" value="1"/>
</dbReference>
<keyword evidence="1 3" id="KW-0807">Transducer</keyword>
<dbReference type="Pfam" id="PF00015">
    <property type="entry name" value="MCPsignal"/>
    <property type="match status" value="1"/>
</dbReference>
<proteinExistence type="inferred from homology"/>